<dbReference type="InterPro" id="IPR046335">
    <property type="entry name" value="LacI/GalR-like_sensor"/>
</dbReference>
<gene>
    <name evidence="5" type="ORF">A8709_23095</name>
</gene>
<protein>
    <recommendedName>
        <fullName evidence="4">HTH lacI-type domain-containing protein</fullName>
    </recommendedName>
</protein>
<accession>A0A1C0ZRP4</accession>
<dbReference type="PROSITE" id="PS50932">
    <property type="entry name" value="HTH_LACI_2"/>
    <property type="match status" value="1"/>
</dbReference>
<organism evidence="5 6">
    <name type="scientific">Paenibacillus pectinilyticus</name>
    <dbReference type="NCBI Taxonomy" id="512399"/>
    <lineage>
        <taxon>Bacteria</taxon>
        <taxon>Bacillati</taxon>
        <taxon>Bacillota</taxon>
        <taxon>Bacilli</taxon>
        <taxon>Bacillales</taxon>
        <taxon>Paenibacillaceae</taxon>
        <taxon>Paenibacillus</taxon>
    </lineage>
</organism>
<sequence length="360" mass="40052">MATIKDVAERAGLSTTLVSRFLNGRTGVSPDSKVKIQLAIKELNYRPNGIARSLVLQKTHSIGIVLDNIGAPFVARLISGLEQGAEDFDKENEYNLLFCSSKGNLQKKKRHINYLTQGRVDGIIIYGSLTTDDTLIRELSDSTFPFLLIENDVDNVDVDKVIIDNVEGAYQATELLIKQGHRRIAHMAGNMNLKITLERMNGYILALQDNQIPVQSDLILYPTFELAEEQPSQESNFRSGRAYYDAGYREMKKLIDGGGEMPEAIFFASDISAFGAIQAMEEAGIRVPEDVSVVGFDDETPSDYNSGCKPITTMRQPLYNLGYTGIKRLIAIINDPELPKEKVVLKAKLIVRDSCQARLR</sequence>
<dbReference type="PANTHER" id="PTHR30146:SF109">
    <property type="entry name" value="HTH-TYPE TRANSCRIPTIONAL REGULATOR GALS"/>
    <property type="match status" value="1"/>
</dbReference>
<dbReference type="STRING" id="512399.A8709_23095"/>
<dbReference type="Pfam" id="PF13377">
    <property type="entry name" value="Peripla_BP_3"/>
    <property type="match status" value="1"/>
</dbReference>
<dbReference type="InterPro" id="IPR010982">
    <property type="entry name" value="Lambda_DNA-bd_dom_sf"/>
</dbReference>
<evidence type="ECO:0000256" key="2">
    <source>
        <dbReference type="ARBA" id="ARBA00023125"/>
    </source>
</evidence>
<dbReference type="SMART" id="SM00354">
    <property type="entry name" value="HTH_LACI"/>
    <property type="match status" value="1"/>
</dbReference>
<feature type="domain" description="HTH lacI-type" evidence="4">
    <location>
        <begin position="2"/>
        <end position="56"/>
    </location>
</feature>
<keyword evidence="3" id="KW-0804">Transcription</keyword>
<reference evidence="6" key="1">
    <citation type="submission" date="2016-05" db="EMBL/GenBank/DDBJ databases">
        <title>Paenibacillus oryzae. sp. nov., isolated from the rice root.</title>
        <authorList>
            <person name="Zhang J."/>
            <person name="Zhang X."/>
        </authorList>
    </citation>
    <scope>NUCLEOTIDE SEQUENCE [LARGE SCALE GENOMIC DNA]</scope>
    <source>
        <strain evidence="6">KCTC13222</strain>
    </source>
</reference>
<dbReference type="Gene3D" id="1.10.260.40">
    <property type="entry name" value="lambda repressor-like DNA-binding domains"/>
    <property type="match status" value="1"/>
</dbReference>
<comment type="caution">
    <text evidence="5">The sequence shown here is derived from an EMBL/GenBank/DDBJ whole genome shotgun (WGS) entry which is preliminary data.</text>
</comment>
<dbReference type="OrthoDB" id="9788209at2"/>
<dbReference type="CDD" id="cd01392">
    <property type="entry name" value="HTH_LacI"/>
    <property type="match status" value="1"/>
</dbReference>
<name>A0A1C0ZRP4_9BACL</name>
<dbReference type="GO" id="GO:0000976">
    <property type="term" value="F:transcription cis-regulatory region binding"/>
    <property type="evidence" value="ECO:0007669"/>
    <property type="project" value="TreeGrafter"/>
</dbReference>
<dbReference type="SUPFAM" id="SSF53822">
    <property type="entry name" value="Periplasmic binding protein-like I"/>
    <property type="match status" value="1"/>
</dbReference>
<keyword evidence="1" id="KW-0805">Transcription regulation</keyword>
<dbReference type="SUPFAM" id="SSF47413">
    <property type="entry name" value="lambda repressor-like DNA-binding domains"/>
    <property type="match status" value="1"/>
</dbReference>
<dbReference type="InterPro" id="IPR000843">
    <property type="entry name" value="HTH_LacI"/>
</dbReference>
<dbReference type="Pfam" id="PF00356">
    <property type="entry name" value="LacI"/>
    <property type="match status" value="1"/>
</dbReference>
<dbReference type="PANTHER" id="PTHR30146">
    <property type="entry name" value="LACI-RELATED TRANSCRIPTIONAL REPRESSOR"/>
    <property type="match status" value="1"/>
</dbReference>
<proteinExistence type="predicted"/>
<evidence type="ECO:0000256" key="1">
    <source>
        <dbReference type="ARBA" id="ARBA00023015"/>
    </source>
</evidence>
<keyword evidence="6" id="KW-1185">Reference proteome</keyword>
<dbReference type="CDD" id="cd06267">
    <property type="entry name" value="PBP1_LacI_sugar_binding-like"/>
    <property type="match status" value="1"/>
</dbReference>
<dbReference type="GO" id="GO:0003700">
    <property type="term" value="F:DNA-binding transcription factor activity"/>
    <property type="evidence" value="ECO:0007669"/>
    <property type="project" value="TreeGrafter"/>
</dbReference>
<evidence type="ECO:0000313" key="6">
    <source>
        <dbReference type="Proteomes" id="UP000093309"/>
    </source>
</evidence>
<evidence type="ECO:0000259" key="4">
    <source>
        <dbReference type="PROSITE" id="PS50932"/>
    </source>
</evidence>
<dbReference type="Gene3D" id="3.40.50.2300">
    <property type="match status" value="2"/>
</dbReference>
<dbReference type="AlphaFoldDB" id="A0A1C0ZRP4"/>
<dbReference type="EMBL" id="LYPC01000030">
    <property type="protein sequence ID" value="OCT10725.1"/>
    <property type="molecule type" value="Genomic_DNA"/>
</dbReference>
<evidence type="ECO:0000313" key="5">
    <source>
        <dbReference type="EMBL" id="OCT10725.1"/>
    </source>
</evidence>
<evidence type="ECO:0000256" key="3">
    <source>
        <dbReference type="ARBA" id="ARBA00023163"/>
    </source>
</evidence>
<dbReference type="InterPro" id="IPR028082">
    <property type="entry name" value="Peripla_BP_I"/>
</dbReference>
<keyword evidence="2" id="KW-0238">DNA-binding</keyword>
<dbReference type="RefSeq" id="WP_065859225.1">
    <property type="nucleotide sequence ID" value="NZ_LYPC01000030.1"/>
</dbReference>
<dbReference type="Proteomes" id="UP000093309">
    <property type="component" value="Unassembled WGS sequence"/>
</dbReference>